<dbReference type="EMBL" id="GGEC01054970">
    <property type="protein sequence ID" value="MBX35454.1"/>
    <property type="molecule type" value="Transcribed_RNA"/>
</dbReference>
<name>A0A2P2MZ31_RHIMU</name>
<protein>
    <submittedName>
        <fullName evidence="1">Uncharacterized protein</fullName>
    </submittedName>
</protein>
<proteinExistence type="predicted"/>
<reference evidence="1" key="1">
    <citation type="submission" date="2018-02" db="EMBL/GenBank/DDBJ databases">
        <title>Rhizophora mucronata_Transcriptome.</title>
        <authorList>
            <person name="Meera S.P."/>
            <person name="Sreeshan A."/>
            <person name="Augustine A."/>
        </authorList>
    </citation>
    <scope>NUCLEOTIDE SEQUENCE</scope>
    <source>
        <tissue evidence="1">Leaf</tissue>
    </source>
</reference>
<accession>A0A2P2MZ31</accession>
<organism evidence="1">
    <name type="scientific">Rhizophora mucronata</name>
    <name type="common">Asiatic mangrove</name>
    <dbReference type="NCBI Taxonomy" id="61149"/>
    <lineage>
        <taxon>Eukaryota</taxon>
        <taxon>Viridiplantae</taxon>
        <taxon>Streptophyta</taxon>
        <taxon>Embryophyta</taxon>
        <taxon>Tracheophyta</taxon>
        <taxon>Spermatophyta</taxon>
        <taxon>Magnoliopsida</taxon>
        <taxon>eudicotyledons</taxon>
        <taxon>Gunneridae</taxon>
        <taxon>Pentapetalae</taxon>
        <taxon>rosids</taxon>
        <taxon>fabids</taxon>
        <taxon>Malpighiales</taxon>
        <taxon>Rhizophoraceae</taxon>
        <taxon>Rhizophora</taxon>
    </lineage>
</organism>
<evidence type="ECO:0000313" key="1">
    <source>
        <dbReference type="EMBL" id="MBX35454.1"/>
    </source>
</evidence>
<dbReference type="AlphaFoldDB" id="A0A2P2MZ31"/>
<sequence length="24" mass="2739">MSSKMTASITGPTRRTYSCQTFHF</sequence>